<dbReference type="GO" id="GO:0015627">
    <property type="term" value="C:type II protein secretion system complex"/>
    <property type="evidence" value="ECO:0007669"/>
    <property type="project" value="InterPro"/>
</dbReference>
<keyword evidence="6" id="KW-0812">Transmembrane</keyword>
<keyword evidence="3" id="KW-1003">Cell membrane</keyword>
<evidence type="ECO:0000256" key="8">
    <source>
        <dbReference type="ARBA" id="ARBA00023136"/>
    </source>
</evidence>
<sequence length="189" mass="20073">MPNALSCSGRTITSRLSVQGFSLIELLIVLILIGIFAAIAMPNLQQLIATNRVQSATNELMSQLQYARSEAVVRNRLVIVENTSGQSGRWDQGIRIFVAGNTTANRAYNSSTDTELRSHAGLGQPKLAAKSTSGAASWLSFRPNGTLATTTAQQIVLCEDGDLSLARVIEVQPSGRVTTPTAAPTTCSP</sequence>
<keyword evidence="5" id="KW-0997">Cell inner membrane</keyword>
<dbReference type="Pfam" id="PF12019">
    <property type="entry name" value="GspH"/>
    <property type="match status" value="1"/>
</dbReference>
<dbReference type="InterPro" id="IPR045584">
    <property type="entry name" value="Pilin-like"/>
</dbReference>
<evidence type="ECO:0000256" key="9">
    <source>
        <dbReference type="ARBA" id="ARBA00025772"/>
    </source>
</evidence>
<evidence type="ECO:0000256" key="3">
    <source>
        <dbReference type="ARBA" id="ARBA00022475"/>
    </source>
</evidence>
<evidence type="ECO:0000256" key="2">
    <source>
        <dbReference type="ARBA" id="ARBA00021549"/>
    </source>
</evidence>
<dbReference type="GO" id="GO:0015628">
    <property type="term" value="P:protein secretion by the type II secretion system"/>
    <property type="evidence" value="ECO:0007669"/>
    <property type="project" value="InterPro"/>
</dbReference>
<evidence type="ECO:0000256" key="4">
    <source>
        <dbReference type="ARBA" id="ARBA00022481"/>
    </source>
</evidence>
<comment type="similarity">
    <text evidence="9">Belongs to the GSP H family.</text>
</comment>
<protein>
    <recommendedName>
        <fullName evidence="2">Type II secretion system protein H</fullName>
    </recommendedName>
    <alternativeName>
        <fullName evidence="10">General secretion pathway protein H</fullName>
    </alternativeName>
</protein>
<comment type="subcellular location">
    <subcellularLocation>
        <location evidence="1">Cell inner membrane</location>
        <topology evidence="1">Single-pass membrane protein</topology>
    </subcellularLocation>
</comment>
<keyword evidence="4" id="KW-0488">Methylation</keyword>
<evidence type="ECO:0000256" key="10">
    <source>
        <dbReference type="ARBA" id="ARBA00030775"/>
    </source>
</evidence>
<dbReference type="AlphaFoldDB" id="A0A653B7C9"/>
<keyword evidence="8" id="KW-0472">Membrane</keyword>
<dbReference type="PROSITE" id="PS00409">
    <property type="entry name" value="PROKAR_NTER_METHYL"/>
    <property type="match status" value="1"/>
</dbReference>
<name>A0A653B7C9_ECTOL</name>
<organism evidence="11">
    <name type="scientific">Ectopseudomonas oleovorans</name>
    <name type="common">Pseudomonas oleovorans</name>
    <dbReference type="NCBI Taxonomy" id="301"/>
    <lineage>
        <taxon>Bacteria</taxon>
        <taxon>Pseudomonadati</taxon>
        <taxon>Pseudomonadota</taxon>
        <taxon>Gammaproteobacteria</taxon>
        <taxon>Pseudomonadales</taxon>
        <taxon>Pseudomonadaceae</taxon>
        <taxon>Ectopseudomonas</taxon>
    </lineage>
</organism>
<evidence type="ECO:0000313" key="11">
    <source>
        <dbReference type="EMBL" id="VDN64489.1"/>
    </source>
</evidence>
<dbReference type="Pfam" id="PF07963">
    <property type="entry name" value="N_methyl"/>
    <property type="match status" value="1"/>
</dbReference>
<evidence type="ECO:0000256" key="6">
    <source>
        <dbReference type="ARBA" id="ARBA00022692"/>
    </source>
</evidence>
<evidence type="ECO:0000256" key="5">
    <source>
        <dbReference type="ARBA" id="ARBA00022519"/>
    </source>
</evidence>
<dbReference type="Gene3D" id="3.55.40.10">
    <property type="entry name" value="minor pseudopilin epsh domain"/>
    <property type="match status" value="1"/>
</dbReference>
<dbReference type="OrthoDB" id="2313614at2"/>
<dbReference type="InterPro" id="IPR012902">
    <property type="entry name" value="N_methyl_site"/>
</dbReference>
<dbReference type="NCBIfam" id="TIGR02532">
    <property type="entry name" value="IV_pilin_GFxxxE"/>
    <property type="match status" value="1"/>
</dbReference>
<dbReference type="SUPFAM" id="SSF54523">
    <property type="entry name" value="Pili subunits"/>
    <property type="match status" value="1"/>
</dbReference>
<dbReference type="EMBL" id="LR130779">
    <property type="protein sequence ID" value="VDN64489.1"/>
    <property type="molecule type" value="Genomic_DNA"/>
</dbReference>
<keyword evidence="7" id="KW-1133">Transmembrane helix</keyword>
<evidence type="ECO:0000256" key="7">
    <source>
        <dbReference type="ARBA" id="ARBA00022989"/>
    </source>
</evidence>
<gene>
    <name evidence="11" type="primary">fimU</name>
    <name evidence="11" type="ORF">POT9AD_3514</name>
</gene>
<proteinExistence type="inferred from homology"/>
<evidence type="ECO:0000256" key="1">
    <source>
        <dbReference type="ARBA" id="ARBA00004377"/>
    </source>
</evidence>
<dbReference type="GO" id="GO:0005886">
    <property type="term" value="C:plasma membrane"/>
    <property type="evidence" value="ECO:0007669"/>
    <property type="project" value="UniProtKB-SubCell"/>
</dbReference>
<accession>A0A653B7C9</accession>
<dbReference type="InterPro" id="IPR022346">
    <property type="entry name" value="T2SS_GspH"/>
</dbReference>
<reference evidence="11" key="1">
    <citation type="submission" date="2018-11" db="EMBL/GenBank/DDBJ databases">
        <authorList>
            <consortium name="Genoscope - CEA"/>
            <person name="William W."/>
        </authorList>
    </citation>
    <scope>NUCLEOTIDE SEQUENCE [LARGE SCALE GENOMIC DNA]</scope>
    <source>
        <strain evidence="11">T9AD</strain>
    </source>
</reference>